<proteinExistence type="predicted"/>
<gene>
    <name evidence="1" type="ORF">DPMN_119986</name>
</gene>
<evidence type="ECO:0000313" key="1">
    <source>
        <dbReference type="EMBL" id="KAH3818378.1"/>
    </source>
</evidence>
<accession>A0A9D4GK73</accession>
<reference evidence="1" key="2">
    <citation type="submission" date="2020-11" db="EMBL/GenBank/DDBJ databases">
        <authorList>
            <person name="McCartney M.A."/>
            <person name="Auch B."/>
            <person name="Kono T."/>
            <person name="Mallez S."/>
            <person name="Becker A."/>
            <person name="Gohl D.M."/>
            <person name="Silverstein K.A.T."/>
            <person name="Koren S."/>
            <person name="Bechman K.B."/>
            <person name="Herman A."/>
            <person name="Abrahante J.E."/>
            <person name="Garbe J."/>
        </authorList>
    </citation>
    <scope>NUCLEOTIDE SEQUENCE</scope>
    <source>
        <strain evidence="1">Duluth1</strain>
        <tissue evidence="1">Whole animal</tissue>
    </source>
</reference>
<sequence length="62" mass="6991">MLTTMRRLAACNTRIPTSKADFKLRVPGPRIEPGTSGVVDQSVTTRLPHHVKPVYQHRQAIR</sequence>
<keyword evidence="2" id="KW-1185">Reference proteome</keyword>
<dbReference type="Proteomes" id="UP000828390">
    <property type="component" value="Unassembled WGS sequence"/>
</dbReference>
<dbReference type="EMBL" id="JAIWYP010000005">
    <property type="protein sequence ID" value="KAH3818378.1"/>
    <property type="molecule type" value="Genomic_DNA"/>
</dbReference>
<protein>
    <submittedName>
        <fullName evidence="1">Uncharacterized protein</fullName>
    </submittedName>
</protein>
<evidence type="ECO:0000313" key="2">
    <source>
        <dbReference type="Proteomes" id="UP000828390"/>
    </source>
</evidence>
<name>A0A9D4GK73_DREPO</name>
<reference evidence="1" key="1">
    <citation type="journal article" date="2019" name="bioRxiv">
        <title>The Genome of the Zebra Mussel, Dreissena polymorpha: A Resource for Invasive Species Research.</title>
        <authorList>
            <person name="McCartney M.A."/>
            <person name="Auch B."/>
            <person name="Kono T."/>
            <person name="Mallez S."/>
            <person name="Zhang Y."/>
            <person name="Obille A."/>
            <person name="Becker A."/>
            <person name="Abrahante J.E."/>
            <person name="Garbe J."/>
            <person name="Badalamenti J.P."/>
            <person name="Herman A."/>
            <person name="Mangelson H."/>
            <person name="Liachko I."/>
            <person name="Sullivan S."/>
            <person name="Sone E.D."/>
            <person name="Koren S."/>
            <person name="Silverstein K.A.T."/>
            <person name="Beckman K.B."/>
            <person name="Gohl D.M."/>
        </authorList>
    </citation>
    <scope>NUCLEOTIDE SEQUENCE</scope>
    <source>
        <strain evidence="1">Duluth1</strain>
        <tissue evidence="1">Whole animal</tissue>
    </source>
</reference>
<organism evidence="1 2">
    <name type="scientific">Dreissena polymorpha</name>
    <name type="common">Zebra mussel</name>
    <name type="synonym">Mytilus polymorpha</name>
    <dbReference type="NCBI Taxonomy" id="45954"/>
    <lineage>
        <taxon>Eukaryota</taxon>
        <taxon>Metazoa</taxon>
        <taxon>Spiralia</taxon>
        <taxon>Lophotrochozoa</taxon>
        <taxon>Mollusca</taxon>
        <taxon>Bivalvia</taxon>
        <taxon>Autobranchia</taxon>
        <taxon>Heteroconchia</taxon>
        <taxon>Euheterodonta</taxon>
        <taxon>Imparidentia</taxon>
        <taxon>Neoheterodontei</taxon>
        <taxon>Myida</taxon>
        <taxon>Dreissenoidea</taxon>
        <taxon>Dreissenidae</taxon>
        <taxon>Dreissena</taxon>
    </lineage>
</organism>
<feature type="non-terminal residue" evidence="1">
    <location>
        <position position="62"/>
    </location>
</feature>
<dbReference type="AlphaFoldDB" id="A0A9D4GK73"/>
<comment type="caution">
    <text evidence="1">The sequence shown here is derived from an EMBL/GenBank/DDBJ whole genome shotgun (WGS) entry which is preliminary data.</text>
</comment>